<dbReference type="Proteomes" id="UP000251889">
    <property type="component" value="Unassembled WGS sequence"/>
</dbReference>
<evidence type="ECO:0000313" key="2">
    <source>
        <dbReference type="EMBL" id="RAW00853.1"/>
    </source>
</evidence>
<dbReference type="AlphaFoldDB" id="A0A364Y1V1"/>
<evidence type="ECO:0008006" key="4">
    <source>
        <dbReference type="Google" id="ProtNLM"/>
    </source>
</evidence>
<proteinExistence type="predicted"/>
<comment type="caution">
    <text evidence="2">The sequence shown here is derived from an EMBL/GenBank/DDBJ whole genome shotgun (WGS) entry which is preliminary data.</text>
</comment>
<evidence type="ECO:0000256" key="1">
    <source>
        <dbReference type="SAM" id="SignalP"/>
    </source>
</evidence>
<protein>
    <recommendedName>
        <fullName evidence="4">Secretion system C-terminal sorting domain-containing protein</fullName>
    </recommendedName>
</protein>
<reference evidence="2 3" key="1">
    <citation type="submission" date="2018-06" db="EMBL/GenBank/DDBJ databases">
        <title>Chryseolinea flavus sp. nov., a member of the phylum Bacteroidetes isolated from soil.</title>
        <authorList>
            <person name="Li Y."/>
            <person name="Wang J."/>
        </authorList>
    </citation>
    <scope>NUCLEOTIDE SEQUENCE [LARGE SCALE GENOMIC DNA]</scope>
    <source>
        <strain evidence="2 3">SDU1-6</strain>
    </source>
</reference>
<organism evidence="2 3">
    <name type="scientific">Pseudochryseolinea flava</name>
    <dbReference type="NCBI Taxonomy" id="2059302"/>
    <lineage>
        <taxon>Bacteria</taxon>
        <taxon>Pseudomonadati</taxon>
        <taxon>Bacteroidota</taxon>
        <taxon>Cytophagia</taxon>
        <taxon>Cytophagales</taxon>
        <taxon>Fulvivirgaceae</taxon>
        <taxon>Pseudochryseolinea</taxon>
    </lineage>
</organism>
<name>A0A364Y1V1_9BACT</name>
<dbReference type="InterPro" id="IPR026444">
    <property type="entry name" value="Secre_tail"/>
</dbReference>
<dbReference type="OrthoDB" id="868831at2"/>
<sequence>MKNILYAIGMFLCMQPAFAETGVGNGDKPTHDVRKTALGTPYILEATLYIDQTYLRFGVENYNGRGITEIHRSTSPDSGYEVVATYTDLGQFYVDQWNLKPRTTFWYKARVVDGTEVSGFTEPFHATTFSFNYKPTLNVFPENPTKLIVQLTDNSYNDIWYTVDRRKLGGSYETMWEFQSLDSGEVHYYDDGMLEQGTTYIYNVHITTIYSEGTTDTYNVATDTATTPIDEPLLEVGPIDLYSPCGNEVPLILEFPDVHPVTELYRSLSPDGPFVLIETFPIDGSVRIEYTDRGIPRQTNYYKARCVGPHAVSDFTPVVSYDARSHYYKPDFSVTVDEEGVAEITLKDNTYADEWYSVERMRHHAGGVFEPVFYVEMTDSGSTYTFRDTTLVPGSGYTYYLQGKTEEWCVGWPGSEGEFLIKEVDITTPPDDYTITGFTLVDPVTNQDIGPLLPNMYFEATNLPNIRANVSSNKVKSVIFFLNNKRRTDNGGPIFSYWPEKNGDYDPGVYTPGSYQLVATPYSEKNGAGIKGPTEILPFTIRVSRPTIQSFTLVDPITDQDIGPLVDGAVVDASLAANIRANTTNGATAVMFFLNNKRRADNGAPIFSYFPEKNGDYEPGLVTPGGYVLKATPSTLPNGEGTVGQTVTIQFSVAGAATLAEVKTVGLYPNPIVSESELMVNVIGEKEVSVQVYDQFGNPIGQTVNAKTNLEGSWKFPVANFNLTRGAYIINVMIEGTRHSTRVVVE</sequence>
<feature type="chain" id="PRO_5016924658" description="Secretion system C-terminal sorting domain-containing protein" evidence="1">
    <location>
        <begin position="20"/>
        <end position="746"/>
    </location>
</feature>
<dbReference type="NCBIfam" id="TIGR04183">
    <property type="entry name" value="Por_Secre_tail"/>
    <property type="match status" value="1"/>
</dbReference>
<evidence type="ECO:0000313" key="3">
    <source>
        <dbReference type="Proteomes" id="UP000251889"/>
    </source>
</evidence>
<keyword evidence="3" id="KW-1185">Reference proteome</keyword>
<dbReference type="RefSeq" id="WP_112747010.1">
    <property type="nucleotide sequence ID" value="NZ_QMFY01000005.1"/>
</dbReference>
<feature type="signal peptide" evidence="1">
    <location>
        <begin position="1"/>
        <end position="19"/>
    </location>
</feature>
<keyword evidence="1" id="KW-0732">Signal</keyword>
<gene>
    <name evidence="2" type="ORF">DQQ10_11450</name>
</gene>
<dbReference type="EMBL" id="QMFY01000005">
    <property type="protein sequence ID" value="RAW00853.1"/>
    <property type="molecule type" value="Genomic_DNA"/>
</dbReference>
<accession>A0A364Y1V1</accession>